<accession>A0ABR9E7H3</accession>
<sequence length="155" mass="18134">MLIFSIARTKDREKLFHWIGSISTLKGHIWTLKEHSHVKINTIDDANQYSIAVTREDSTHHYLKHNNIDQNLDLYLTTTNKQNIEMLFSKRIDLIIATDAMIKTHVESSDLQYELLKKVFTFNPNEFQLYIAMSKSTSPLLVRALKPLLKKYKTN</sequence>
<organism evidence="1 2">
    <name type="scientific">Pseudoalteromonas aurantia 208</name>
    <dbReference type="NCBI Taxonomy" id="1314867"/>
    <lineage>
        <taxon>Bacteria</taxon>
        <taxon>Pseudomonadati</taxon>
        <taxon>Pseudomonadota</taxon>
        <taxon>Gammaproteobacteria</taxon>
        <taxon>Alteromonadales</taxon>
        <taxon>Pseudoalteromonadaceae</taxon>
        <taxon>Pseudoalteromonas</taxon>
    </lineage>
</organism>
<reference evidence="1 2" key="1">
    <citation type="submission" date="2015-03" db="EMBL/GenBank/DDBJ databases">
        <title>Genome sequence of Pseudoalteromonas aurantia.</title>
        <authorList>
            <person name="Xie B.-B."/>
            <person name="Rong J.-C."/>
            <person name="Qin Q.-L."/>
            <person name="Zhang Y.-Z."/>
        </authorList>
    </citation>
    <scope>NUCLEOTIDE SEQUENCE [LARGE SCALE GENOMIC DNA]</scope>
    <source>
        <strain evidence="1 2">208</strain>
    </source>
</reference>
<dbReference type="Gene3D" id="3.40.190.10">
    <property type="entry name" value="Periplasmic binding protein-like II"/>
    <property type="match status" value="2"/>
</dbReference>
<evidence type="ECO:0008006" key="3">
    <source>
        <dbReference type="Google" id="ProtNLM"/>
    </source>
</evidence>
<dbReference type="PANTHER" id="PTHR38834:SF3">
    <property type="entry name" value="SOLUTE-BINDING PROTEIN FAMILY 3_N-TERMINAL DOMAIN-CONTAINING PROTEIN"/>
    <property type="match status" value="1"/>
</dbReference>
<name>A0ABR9E7H3_9GAMM</name>
<evidence type="ECO:0000313" key="2">
    <source>
        <dbReference type="Proteomes" id="UP000615755"/>
    </source>
</evidence>
<comment type="caution">
    <text evidence="1">The sequence shown here is derived from an EMBL/GenBank/DDBJ whole genome shotgun (WGS) entry which is preliminary data.</text>
</comment>
<keyword evidence="2" id="KW-1185">Reference proteome</keyword>
<dbReference type="EMBL" id="AQGV01000011">
    <property type="protein sequence ID" value="MBE0366943.1"/>
    <property type="molecule type" value="Genomic_DNA"/>
</dbReference>
<evidence type="ECO:0000313" key="1">
    <source>
        <dbReference type="EMBL" id="MBE0366943.1"/>
    </source>
</evidence>
<proteinExistence type="predicted"/>
<dbReference type="Proteomes" id="UP000615755">
    <property type="component" value="Unassembled WGS sequence"/>
</dbReference>
<dbReference type="SUPFAM" id="SSF53850">
    <property type="entry name" value="Periplasmic binding protein-like II"/>
    <property type="match status" value="1"/>
</dbReference>
<dbReference type="PANTHER" id="PTHR38834">
    <property type="entry name" value="PERIPLASMIC SUBSTRATE BINDING PROTEIN FAMILY 3"/>
    <property type="match status" value="1"/>
</dbReference>
<protein>
    <recommendedName>
        <fullName evidence="3">Solute-binding protein family 3/N-terminal domain-containing protein</fullName>
    </recommendedName>
</protein>
<gene>
    <name evidence="1" type="ORF">PAUR_a0213</name>
</gene>